<reference evidence="1" key="1">
    <citation type="journal article" date="2014" name="Front. Microbiol.">
        <title>High frequency of phylogenetically diverse reductive dehalogenase-homologous genes in deep subseafloor sedimentary metagenomes.</title>
        <authorList>
            <person name="Kawai M."/>
            <person name="Futagami T."/>
            <person name="Toyoda A."/>
            <person name="Takaki Y."/>
            <person name="Nishi S."/>
            <person name="Hori S."/>
            <person name="Arai W."/>
            <person name="Tsubouchi T."/>
            <person name="Morono Y."/>
            <person name="Uchiyama I."/>
            <person name="Ito T."/>
            <person name="Fujiyama A."/>
            <person name="Inagaki F."/>
            <person name="Takami H."/>
        </authorList>
    </citation>
    <scope>NUCLEOTIDE SEQUENCE</scope>
    <source>
        <strain evidence="1">Expedition CK06-06</strain>
    </source>
</reference>
<dbReference type="EMBL" id="BARW01032802">
    <property type="protein sequence ID" value="GAJ03506.1"/>
    <property type="molecule type" value="Genomic_DNA"/>
</dbReference>
<feature type="non-terminal residue" evidence="1">
    <location>
        <position position="240"/>
    </location>
</feature>
<dbReference type="InterPro" id="IPR009051">
    <property type="entry name" value="Helical_ferredxn"/>
</dbReference>
<feature type="non-terminal residue" evidence="1">
    <location>
        <position position="1"/>
    </location>
</feature>
<dbReference type="Gene3D" id="1.10.1060.10">
    <property type="entry name" value="Alpha-helical ferredoxin"/>
    <property type="match status" value="1"/>
</dbReference>
<organism evidence="1">
    <name type="scientific">marine sediment metagenome</name>
    <dbReference type="NCBI Taxonomy" id="412755"/>
    <lineage>
        <taxon>unclassified sequences</taxon>
        <taxon>metagenomes</taxon>
        <taxon>ecological metagenomes</taxon>
    </lineage>
</organism>
<protein>
    <recommendedName>
        <fullName evidence="2">Dihydroprymidine dehydrogenase domain-containing protein</fullName>
    </recommendedName>
</protein>
<comment type="caution">
    <text evidence="1">The sequence shown here is derived from an EMBL/GenBank/DDBJ whole genome shotgun (WGS) entry which is preliminary data.</text>
</comment>
<proteinExistence type="predicted"/>
<evidence type="ECO:0008006" key="2">
    <source>
        <dbReference type="Google" id="ProtNLM"/>
    </source>
</evidence>
<dbReference type="GO" id="GO:0051536">
    <property type="term" value="F:iron-sulfur cluster binding"/>
    <property type="evidence" value="ECO:0007669"/>
    <property type="project" value="InterPro"/>
</dbReference>
<gene>
    <name evidence="1" type="ORF">S12H4_51831</name>
</gene>
<evidence type="ECO:0000313" key="1">
    <source>
        <dbReference type="EMBL" id="GAJ03506.1"/>
    </source>
</evidence>
<dbReference type="AlphaFoldDB" id="X1UUG2"/>
<accession>X1UUG2</accession>
<dbReference type="SUPFAM" id="SSF46548">
    <property type="entry name" value="alpha-helical ferredoxin"/>
    <property type="match status" value="1"/>
</dbReference>
<sequence>EKLNTYIKLNPTLLGYDVVSNILKSAGFDNIELDPLSFVNDLQFSDAIPMIQRLTVKAEETDLEFGVKLSNTLAVKNSEDFLPGDEQYMSGRSLYPLTIKLAEQISRSFNGQINISFSGGANQQNISDILKCGIYPVTVVTDLLKPGGYQRLRNMAHIAIKALPEIPGSIDLEKLNGLAENAQTDPDYTLQEQMQLRNIDKTPLDVFDCAIAPCIEACPIHQDIPAYIELTGKGKYEEAL</sequence>
<name>X1UUG2_9ZZZZ</name>